<accession>A0A0G4ETK2</accession>
<dbReference type="EMBL" id="CDMY01000303">
    <property type="protein sequence ID" value="CEM00989.1"/>
    <property type="molecule type" value="Genomic_DNA"/>
</dbReference>
<name>A0A0G4ETK2_VITBC</name>
<proteinExistence type="predicted"/>
<dbReference type="VEuPathDB" id="CryptoDB:Vbra_20794"/>
<dbReference type="InParanoid" id="A0A0G4ETK2"/>
<keyword evidence="2" id="KW-1185">Reference proteome</keyword>
<sequence>MSFIEEVEVAIRERRVVPPPRRDIGVSASGPSWTMSHTVHSRECRIRFTPGKVSYDTGSMEALRCSVLSSSDGSTWSMAGAAGVCRRPARVTTRKPGLSCMDSCRRR</sequence>
<organism evidence="1 2">
    <name type="scientific">Vitrella brassicaformis (strain CCMP3155)</name>
    <dbReference type="NCBI Taxonomy" id="1169540"/>
    <lineage>
        <taxon>Eukaryota</taxon>
        <taxon>Sar</taxon>
        <taxon>Alveolata</taxon>
        <taxon>Colpodellida</taxon>
        <taxon>Vitrellaceae</taxon>
        <taxon>Vitrella</taxon>
    </lineage>
</organism>
<protein>
    <submittedName>
        <fullName evidence="1">Uncharacterized protein</fullName>
    </submittedName>
</protein>
<dbReference type="AlphaFoldDB" id="A0A0G4ETK2"/>
<evidence type="ECO:0000313" key="2">
    <source>
        <dbReference type="Proteomes" id="UP000041254"/>
    </source>
</evidence>
<gene>
    <name evidence="1" type="ORF">Vbra_20794</name>
</gene>
<evidence type="ECO:0000313" key="1">
    <source>
        <dbReference type="EMBL" id="CEM00989.1"/>
    </source>
</evidence>
<reference evidence="1 2" key="1">
    <citation type="submission" date="2014-11" db="EMBL/GenBank/DDBJ databases">
        <authorList>
            <person name="Zhu J."/>
            <person name="Qi W."/>
            <person name="Song R."/>
        </authorList>
    </citation>
    <scope>NUCLEOTIDE SEQUENCE [LARGE SCALE GENOMIC DNA]</scope>
</reference>
<dbReference type="Proteomes" id="UP000041254">
    <property type="component" value="Unassembled WGS sequence"/>
</dbReference>